<sequence length="264" mass="30330">MEFLHYPMFSYFQGFPSLTAALVRLFDLSAATPPTDDQIKTVVTAFARLAYDALGAAFYILPEQEISLGRSRSARTASRATLRLQTVWTWLGARWSTEIMDKKEYAAFDLCRLLYSAATDNRIATDYVAYQVEEVVELMPDLDITFTTENLREYEAVDEYELRDEDTADYENFDLSKFTFPVPSSHAEDKFVICQENHNDEERFVVFDICEHAFHQHHISAWAASRSEVTCPLCRAEICVRRSIEDGPGNEVVTENEDILGYYE</sequence>
<evidence type="ECO:0000256" key="4">
    <source>
        <dbReference type="ARBA" id="ARBA00022786"/>
    </source>
</evidence>
<organism evidence="8 9">
    <name type="scientific">Lentithecium fluviatile CBS 122367</name>
    <dbReference type="NCBI Taxonomy" id="1168545"/>
    <lineage>
        <taxon>Eukaryota</taxon>
        <taxon>Fungi</taxon>
        <taxon>Dikarya</taxon>
        <taxon>Ascomycota</taxon>
        <taxon>Pezizomycotina</taxon>
        <taxon>Dothideomycetes</taxon>
        <taxon>Pleosporomycetidae</taxon>
        <taxon>Pleosporales</taxon>
        <taxon>Massarineae</taxon>
        <taxon>Lentitheciaceae</taxon>
        <taxon>Lentithecium</taxon>
    </lineage>
</organism>
<dbReference type="Gene3D" id="3.30.40.10">
    <property type="entry name" value="Zinc/RING finger domain, C3HC4 (zinc finger)"/>
    <property type="match status" value="1"/>
</dbReference>
<evidence type="ECO:0000256" key="5">
    <source>
        <dbReference type="ARBA" id="ARBA00022833"/>
    </source>
</evidence>
<proteinExistence type="predicted"/>
<evidence type="ECO:0000313" key="8">
    <source>
        <dbReference type="EMBL" id="KAF2682958.1"/>
    </source>
</evidence>
<dbReference type="InterPro" id="IPR001841">
    <property type="entry name" value="Znf_RING"/>
</dbReference>
<keyword evidence="4" id="KW-0833">Ubl conjugation pathway</keyword>
<evidence type="ECO:0000256" key="6">
    <source>
        <dbReference type="PROSITE-ProRule" id="PRU00175"/>
    </source>
</evidence>
<feature type="domain" description="RING-type" evidence="7">
    <location>
        <begin position="193"/>
        <end position="235"/>
    </location>
</feature>
<dbReference type="UniPathway" id="UPA00143"/>
<evidence type="ECO:0000256" key="2">
    <source>
        <dbReference type="ARBA" id="ARBA00022723"/>
    </source>
</evidence>
<dbReference type="Proteomes" id="UP000799291">
    <property type="component" value="Unassembled WGS sequence"/>
</dbReference>
<keyword evidence="5" id="KW-0862">Zinc</keyword>
<keyword evidence="3 6" id="KW-0863">Zinc-finger</keyword>
<comment type="pathway">
    <text evidence="1">Protein modification; protein ubiquitination.</text>
</comment>
<dbReference type="GO" id="GO:0016567">
    <property type="term" value="P:protein ubiquitination"/>
    <property type="evidence" value="ECO:0007669"/>
    <property type="project" value="UniProtKB-UniPathway"/>
</dbReference>
<gene>
    <name evidence="8" type="ORF">K458DRAFT_390235</name>
</gene>
<dbReference type="PROSITE" id="PS50089">
    <property type="entry name" value="ZF_RING_2"/>
    <property type="match status" value="1"/>
</dbReference>
<accession>A0A6G1IXV8</accession>
<dbReference type="Pfam" id="PF12678">
    <property type="entry name" value="zf-rbx1"/>
    <property type="match status" value="1"/>
</dbReference>
<dbReference type="EMBL" id="MU005585">
    <property type="protein sequence ID" value="KAF2682958.1"/>
    <property type="molecule type" value="Genomic_DNA"/>
</dbReference>
<evidence type="ECO:0000256" key="1">
    <source>
        <dbReference type="ARBA" id="ARBA00004906"/>
    </source>
</evidence>
<name>A0A6G1IXV8_9PLEO</name>
<reference evidence="8" key="1">
    <citation type="journal article" date="2020" name="Stud. Mycol.">
        <title>101 Dothideomycetes genomes: a test case for predicting lifestyles and emergence of pathogens.</title>
        <authorList>
            <person name="Haridas S."/>
            <person name="Albert R."/>
            <person name="Binder M."/>
            <person name="Bloem J."/>
            <person name="Labutti K."/>
            <person name="Salamov A."/>
            <person name="Andreopoulos B."/>
            <person name="Baker S."/>
            <person name="Barry K."/>
            <person name="Bills G."/>
            <person name="Bluhm B."/>
            <person name="Cannon C."/>
            <person name="Castanera R."/>
            <person name="Culley D."/>
            <person name="Daum C."/>
            <person name="Ezra D."/>
            <person name="Gonzalez J."/>
            <person name="Henrissat B."/>
            <person name="Kuo A."/>
            <person name="Liang C."/>
            <person name="Lipzen A."/>
            <person name="Lutzoni F."/>
            <person name="Magnuson J."/>
            <person name="Mondo S."/>
            <person name="Nolan M."/>
            <person name="Ohm R."/>
            <person name="Pangilinan J."/>
            <person name="Park H.-J."/>
            <person name="Ramirez L."/>
            <person name="Alfaro M."/>
            <person name="Sun H."/>
            <person name="Tritt A."/>
            <person name="Yoshinaga Y."/>
            <person name="Zwiers L.-H."/>
            <person name="Turgeon B."/>
            <person name="Goodwin S."/>
            <person name="Spatafora J."/>
            <person name="Crous P."/>
            <person name="Grigoriev I."/>
        </authorList>
    </citation>
    <scope>NUCLEOTIDE SEQUENCE</scope>
    <source>
        <strain evidence="8">CBS 122367</strain>
    </source>
</reference>
<evidence type="ECO:0000259" key="7">
    <source>
        <dbReference type="PROSITE" id="PS50089"/>
    </source>
</evidence>
<evidence type="ECO:0000256" key="3">
    <source>
        <dbReference type="ARBA" id="ARBA00022771"/>
    </source>
</evidence>
<protein>
    <recommendedName>
        <fullName evidence="7">RING-type domain-containing protein</fullName>
    </recommendedName>
</protein>
<keyword evidence="2" id="KW-0479">Metal-binding</keyword>
<dbReference type="InterPro" id="IPR013083">
    <property type="entry name" value="Znf_RING/FYVE/PHD"/>
</dbReference>
<dbReference type="AlphaFoldDB" id="A0A6G1IXV8"/>
<keyword evidence="9" id="KW-1185">Reference proteome</keyword>
<evidence type="ECO:0000313" key="9">
    <source>
        <dbReference type="Proteomes" id="UP000799291"/>
    </source>
</evidence>
<dbReference type="GO" id="GO:0051603">
    <property type="term" value="P:proteolysis involved in protein catabolic process"/>
    <property type="evidence" value="ECO:0007669"/>
    <property type="project" value="UniProtKB-ARBA"/>
</dbReference>
<dbReference type="InterPro" id="IPR024766">
    <property type="entry name" value="Znf_RING_H2"/>
</dbReference>
<dbReference type="GO" id="GO:0008270">
    <property type="term" value="F:zinc ion binding"/>
    <property type="evidence" value="ECO:0007669"/>
    <property type="project" value="UniProtKB-KW"/>
</dbReference>
<dbReference type="SUPFAM" id="SSF57850">
    <property type="entry name" value="RING/U-box"/>
    <property type="match status" value="1"/>
</dbReference>
<dbReference type="CDD" id="cd16448">
    <property type="entry name" value="RING-H2"/>
    <property type="match status" value="1"/>
</dbReference>